<keyword evidence="2" id="KW-1185">Reference proteome</keyword>
<proteinExistence type="predicted"/>
<reference evidence="1" key="1">
    <citation type="submission" date="2023-08" db="EMBL/GenBank/DDBJ databases">
        <authorList>
            <person name="Alioto T."/>
            <person name="Alioto T."/>
            <person name="Gomez Garrido J."/>
        </authorList>
    </citation>
    <scope>NUCLEOTIDE SEQUENCE</scope>
</reference>
<evidence type="ECO:0000313" key="1">
    <source>
        <dbReference type="EMBL" id="CAI9723025.1"/>
    </source>
</evidence>
<gene>
    <name evidence="1" type="ORF">OCTVUL_1B005447</name>
</gene>
<evidence type="ECO:0000313" key="2">
    <source>
        <dbReference type="Proteomes" id="UP001162480"/>
    </source>
</evidence>
<organism evidence="1 2">
    <name type="scientific">Octopus vulgaris</name>
    <name type="common">Common octopus</name>
    <dbReference type="NCBI Taxonomy" id="6645"/>
    <lineage>
        <taxon>Eukaryota</taxon>
        <taxon>Metazoa</taxon>
        <taxon>Spiralia</taxon>
        <taxon>Lophotrochozoa</taxon>
        <taxon>Mollusca</taxon>
        <taxon>Cephalopoda</taxon>
        <taxon>Coleoidea</taxon>
        <taxon>Octopodiformes</taxon>
        <taxon>Octopoda</taxon>
        <taxon>Incirrata</taxon>
        <taxon>Octopodidae</taxon>
        <taxon>Octopus</taxon>
    </lineage>
</organism>
<dbReference type="Proteomes" id="UP001162480">
    <property type="component" value="Chromosome 5"/>
</dbReference>
<name>A0AA36AVE5_OCTVU</name>
<dbReference type="AlphaFoldDB" id="A0AA36AVE5"/>
<protein>
    <submittedName>
        <fullName evidence="1">Uncharacterized protein</fullName>
    </submittedName>
</protein>
<sequence>MLRLKQKIAPKSSPRKSLKISHHRYLTTFTSIKLVLTSSWKTISPHGSLDVSIVLRINNPVSSTLMGRPADNVACKRNSCRKPSFRTIHDLINQNEIQFS</sequence>
<accession>A0AA36AVE5</accession>
<dbReference type="EMBL" id="OX597818">
    <property type="protein sequence ID" value="CAI9723025.1"/>
    <property type="molecule type" value="Genomic_DNA"/>
</dbReference>